<dbReference type="Gene3D" id="1.10.4160.10">
    <property type="entry name" value="Hydantoin permease"/>
    <property type="match status" value="1"/>
</dbReference>
<comment type="caution">
    <text evidence="7">The sequence shown here is derived from an EMBL/GenBank/DDBJ whole genome shotgun (WGS) entry which is preliminary data.</text>
</comment>
<dbReference type="AlphaFoldDB" id="A0A095TDS3"/>
<dbReference type="GO" id="GO:0015205">
    <property type="term" value="F:nucleobase transmembrane transporter activity"/>
    <property type="evidence" value="ECO:0007669"/>
    <property type="project" value="TreeGrafter"/>
</dbReference>
<reference evidence="7" key="1">
    <citation type="submission" date="2014-12" db="EMBL/GenBank/DDBJ databases">
        <title>The draft genome of the Tatumella morbirosei type strain, LMG23360T isolated from pineapple rot.</title>
        <authorList>
            <person name="Smits T.H."/>
            <person name="Palmer M."/>
            <person name="Venter S.N."/>
            <person name="Duffy B."/>
            <person name="Steenkamp E.T."/>
            <person name="Chan W.Y."/>
            <person name="Coutinho T.A."/>
            <person name="Coetzee M.P."/>
            <person name="De Maayer P."/>
        </authorList>
    </citation>
    <scope>NUCLEOTIDE SEQUENCE [LARGE SCALE GENOMIC DNA]</scope>
    <source>
        <strain evidence="7">LMG 23360</strain>
    </source>
</reference>
<keyword evidence="4 6" id="KW-1133">Transmembrane helix</keyword>
<dbReference type="PANTHER" id="PTHR30618:SF0">
    <property type="entry name" value="PURINE-URACIL PERMEASE NCS1"/>
    <property type="match status" value="1"/>
</dbReference>
<dbReference type="EMBL" id="JPKR02000004">
    <property type="protein sequence ID" value="KGD74862.1"/>
    <property type="molecule type" value="Genomic_DNA"/>
</dbReference>
<dbReference type="CDD" id="cd11485">
    <property type="entry name" value="SLC-NCS1sbd_YbbW-like"/>
    <property type="match status" value="1"/>
</dbReference>
<accession>A0A095TDS3</accession>
<keyword evidence="3 6" id="KW-0812">Transmembrane</keyword>
<evidence type="ECO:0000313" key="7">
    <source>
        <dbReference type="EMBL" id="KGD74862.1"/>
    </source>
</evidence>
<keyword evidence="5 6" id="KW-0472">Membrane</keyword>
<feature type="transmembrane region" description="Helical" evidence="6">
    <location>
        <begin position="108"/>
        <end position="129"/>
    </location>
</feature>
<dbReference type="eggNOG" id="COG1953">
    <property type="taxonomic scope" value="Bacteria"/>
</dbReference>
<feature type="transmembrane region" description="Helical" evidence="6">
    <location>
        <begin position="149"/>
        <end position="174"/>
    </location>
</feature>
<feature type="transmembrane region" description="Helical" evidence="6">
    <location>
        <begin position="186"/>
        <end position="203"/>
    </location>
</feature>
<keyword evidence="8" id="KW-1185">Reference proteome</keyword>
<feature type="transmembrane region" description="Helical" evidence="6">
    <location>
        <begin position="463"/>
        <end position="482"/>
    </location>
</feature>
<dbReference type="NCBIfam" id="TIGR00800">
    <property type="entry name" value="ncs1"/>
    <property type="match status" value="1"/>
</dbReference>
<dbReference type="Proteomes" id="UP000029577">
    <property type="component" value="Unassembled WGS sequence"/>
</dbReference>
<evidence type="ECO:0000256" key="6">
    <source>
        <dbReference type="SAM" id="Phobius"/>
    </source>
</evidence>
<evidence type="ECO:0000313" key="8">
    <source>
        <dbReference type="Proteomes" id="UP000029577"/>
    </source>
</evidence>
<comment type="similarity">
    <text evidence="2">Belongs to the purine-cytosine permease (2.A.39) family.</text>
</comment>
<gene>
    <name evidence="7" type="ORF">HA49_06085</name>
</gene>
<organism evidence="7 8">
    <name type="scientific">Tatumella morbirosei</name>
    <dbReference type="NCBI Taxonomy" id="642227"/>
    <lineage>
        <taxon>Bacteria</taxon>
        <taxon>Pseudomonadati</taxon>
        <taxon>Pseudomonadota</taxon>
        <taxon>Gammaproteobacteria</taxon>
        <taxon>Enterobacterales</taxon>
        <taxon>Erwiniaceae</taxon>
        <taxon>Tatumella</taxon>
    </lineage>
</organism>
<evidence type="ECO:0000256" key="5">
    <source>
        <dbReference type="ARBA" id="ARBA00023136"/>
    </source>
</evidence>
<feature type="transmembrane region" description="Helical" evidence="6">
    <location>
        <begin position="376"/>
        <end position="401"/>
    </location>
</feature>
<dbReference type="InterPro" id="IPR045225">
    <property type="entry name" value="Uracil/uridine/allantoin_perm"/>
</dbReference>
<comment type="subcellular location">
    <subcellularLocation>
        <location evidence="1">Membrane</location>
        <topology evidence="1">Multi-pass membrane protein</topology>
    </subcellularLocation>
</comment>
<feature type="transmembrane region" description="Helical" evidence="6">
    <location>
        <begin position="31"/>
        <end position="50"/>
    </location>
</feature>
<dbReference type="InterPro" id="IPR001248">
    <property type="entry name" value="Pur-cyt_permease"/>
</dbReference>
<evidence type="ECO:0000256" key="2">
    <source>
        <dbReference type="ARBA" id="ARBA00008974"/>
    </source>
</evidence>
<feature type="transmembrane region" description="Helical" evidence="6">
    <location>
        <begin position="270"/>
        <end position="296"/>
    </location>
</feature>
<dbReference type="PANTHER" id="PTHR30618">
    <property type="entry name" value="NCS1 FAMILY PURINE/PYRIMIDINE TRANSPORTER"/>
    <property type="match status" value="1"/>
</dbReference>
<evidence type="ECO:0000256" key="1">
    <source>
        <dbReference type="ARBA" id="ARBA00004141"/>
    </source>
</evidence>
<name>A0A095TDS3_9GAMM</name>
<protein>
    <submittedName>
        <fullName evidence="7">Nitrate reductase</fullName>
    </submittedName>
</protein>
<feature type="transmembrane region" description="Helical" evidence="6">
    <location>
        <begin position="229"/>
        <end position="249"/>
    </location>
</feature>
<sequence>MPDATKVVADSSRLSNLDLIPVNRQQRTWKWFNFVSLWIGMVINISAWMLSSSLMNTGFSPLQAILLVLTGNIIILIPMILIGHAGAKFGIPFAVLARTSFGVSGAKLPAVLRALVACGWFGIQTWIGGNIIYTLFSHWISTGFLAGNIPFLGISIGHLVCFLTFWVIQIYFIFHGVDSIKKLETWTAPFKILMCFLLLWWMTEMAGGISHLFGQSSQFEKGGSKEGLFWYYFWPSLTAMVGYWATLALNIPDFTRFAKSQKDQIIGQALGLPGPMALLSMMSVMVTSATVVIYGHEIWDPIDLASNMTGIGVNITLLVLIIDTLCCNLAANMVGPAYDISSLWPEKISYKVGGIITAVAGVIIMPWKILESSNGFIFTWLVGYSALLGPIAGILMVDYFIIRKRAINVESLYLSFGEYRYFKGWNVYAVASFFISSSINIPGFLHASFPDDFNHVPSFFVSIYSYAWFIGLISASLLYYFFMKKRR</sequence>
<dbReference type="STRING" id="642227.HA49_06085"/>
<feature type="transmembrane region" description="Helical" evidence="6">
    <location>
        <begin position="308"/>
        <end position="331"/>
    </location>
</feature>
<dbReference type="Pfam" id="PF02133">
    <property type="entry name" value="Transp_cyt_pur"/>
    <property type="match status" value="1"/>
</dbReference>
<dbReference type="InterPro" id="IPR012681">
    <property type="entry name" value="NCS1"/>
</dbReference>
<proteinExistence type="inferred from homology"/>
<feature type="transmembrane region" description="Helical" evidence="6">
    <location>
        <begin position="422"/>
        <end position="443"/>
    </location>
</feature>
<feature type="transmembrane region" description="Helical" evidence="6">
    <location>
        <begin position="62"/>
        <end position="87"/>
    </location>
</feature>
<evidence type="ECO:0000256" key="3">
    <source>
        <dbReference type="ARBA" id="ARBA00022692"/>
    </source>
</evidence>
<feature type="transmembrane region" description="Helical" evidence="6">
    <location>
        <begin position="352"/>
        <end position="370"/>
    </location>
</feature>
<dbReference type="GO" id="GO:0005886">
    <property type="term" value="C:plasma membrane"/>
    <property type="evidence" value="ECO:0007669"/>
    <property type="project" value="TreeGrafter"/>
</dbReference>
<evidence type="ECO:0000256" key="4">
    <source>
        <dbReference type="ARBA" id="ARBA00022989"/>
    </source>
</evidence>